<organism evidence="1 2">
    <name type="scientific">Spirosoma profusum</name>
    <dbReference type="NCBI Taxonomy" id="2771354"/>
    <lineage>
        <taxon>Bacteria</taxon>
        <taxon>Pseudomonadati</taxon>
        <taxon>Bacteroidota</taxon>
        <taxon>Cytophagia</taxon>
        <taxon>Cytophagales</taxon>
        <taxon>Cytophagaceae</taxon>
        <taxon>Spirosoma</taxon>
    </lineage>
</organism>
<dbReference type="RefSeq" id="WP_190887976.1">
    <property type="nucleotide sequence ID" value="NZ_JACWZY010000012.1"/>
</dbReference>
<evidence type="ECO:0000313" key="2">
    <source>
        <dbReference type="Proteomes" id="UP000598820"/>
    </source>
</evidence>
<protein>
    <submittedName>
        <fullName evidence="1">Uncharacterized protein</fullName>
    </submittedName>
</protein>
<name>A0A926Y3S4_9BACT</name>
<dbReference type="AlphaFoldDB" id="A0A926Y3S4"/>
<accession>A0A926Y3S4</accession>
<reference evidence="1" key="1">
    <citation type="submission" date="2020-09" db="EMBL/GenBank/DDBJ databases">
        <authorList>
            <person name="Kim M.K."/>
        </authorList>
    </citation>
    <scope>NUCLEOTIDE SEQUENCE</scope>
    <source>
        <strain evidence="1">BT702</strain>
    </source>
</reference>
<evidence type="ECO:0000313" key="1">
    <source>
        <dbReference type="EMBL" id="MBD2702126.1"/>
    </source>
</evidence>
<keyword evidence="2" id="KW-1185">Reference proteome</keyword>
<sequence>MDTIHYLNEEKPLNGELEQLIDTDGLEKFCDLIINWNGRGVSPNVKFQRIREVWRLAQRDSE</sequence>
<proteinExistence type="predicted"/>
<comment type="caution">
    <text evidence="1">The sequence shown here is derived from an EMBL/GenBank/DDBJ whole genome shotgun (WGS) entry which is preliminary data.</text>
</comment>
<gene>
    <name evidence="1" type="ORF">IC229_15855</name>
</gene>
<dbReference type="EMBL" id="JACWZY010000012">
    <property type="protein sequence ID" value="MBD2702126.1"/>
    <property type="molecule type" value="Genomic_DNA"/>
</dbReference>
<dbReference type="Proteomes" id="UP000598820">
    <property type="component" value="Unassembled WGS sequence"/>
</dbReference>